<feature type="chain" id="PRO_5038470326" description="Diacylglycerol acyltransferase/mycolyltransferase Ag85A" evidence="8">
    <location>
        <begin position="29"/>
        <end position="369"/>
    </location>
</feature>
<reference evidence="9 10" key="1">
    <citation type="submission" date="2016-12" db="EMBL/GenBank/DDBJ databases">
        <title>The new phylogeny of genus Mycobacterium.</title>
        <authorList>
            <person name="Tortoli E."/>
            <person name="Trovato A."/>
            <person name="Cirillo D.M."/>
        </authorList>
    </citation>
    <scope>NUCLEOTIDE SEQUENCE [LARGE SCALE GENOMIC DNA]</scope>
    <source>
        <strain evidence="9 10">DSM 45130</strain>
    </source>
</reference>
<dbReference type="STRING" id="444597.BST26_00740"/>
<evidence type="ECO:0000256" key="2">
    <source>
        <dbReference type="ARBA" id="ARBA00005874"/>
    </source>
</evidence>
<dbReference type="InterPro" id="IPR029058">
    <property type="entry name" value="AB_hydrolase_fold"/>
</dbReference>
<sequence length="369" mass="38941">MARRCARTAASAVATVAMLAAIPTPTAAAFSREGLPVETLNVPSPSMGRDIKIQFQNGGSHSVLLLDGLRAQDDFNGWDINTAAFEWFYKSGLSVIMPVGGQSSFYTDWYEPAKGNAGTFTYKWETFLTQELPTWMAAHKNQDALGNAVVGVSMAGGAALTLATWHPQQFLFASALSGFLNPSQGLWPTLIGVAMNDAGGFNPRNMWGPSSDPAWQRNDPMVNIPRLVANGTALWVYCGNGTMAEFDTGGDFGLNFSASYLENITISTNKEFQQRYVAAGGRNAVFNFPSNGTHNWGYWGSQLQQMKPEILKVLRVGEYAPPPTPTPAPVAVDPATGAAATGAAPAAAPAAAAPAAAPAAVAPAPVPTR</sequence>
<dbReference type="InterPro" id="IPR050583">
    <property type="entry name" value="Mycobacterial_A85_antigen"/>
</dbReference>
<accession>A0A1X0DP53</accession>
<dbReference type="Pfam" id="PF00756">
    <property type="entry name" value="Esterase"/>
    <property type="match status" value="1"/>
</dbReference>
<dbReference type="Gene3D" id="3.40.50.1820">
    <property type="entry name" value="alpha/beta hydrolase"/>
    <property type="match status" value="1"/>
</dbReference>
<evidence type="ECO:0000256" key="7">
    <source>
        <dbReference type="SAM" id="MobiDB-lite"/>
    </source>
</evidence>
<evidence type="ECO:0000256" key="1">
    <source>
        <dbReference type="ARBA" id="ARBA00004613"/>
    </source>
</evidence>
<dbReference type="InterPro" id="IPR000801">
    <property type="entry name" value="Esterase-like"/>
</dbReference>
<name>A0A1X0DP53_9MYCO</name>
<keyword evidence="10" id="KW-1185">Reference proteome</keyword>
<dbReference type="SUPFAM" id="SSF53474">
    <property type="entry name" value="alpha/beta-Hydrolases"/>
    <property type="match status" value="1"/>
</dbReference>
<dbReference type="GO" id="GO:0035375">
    <property type="term" value="F:zymogen binding"/>
    <property type="evidence" value="ECO:0007669"/>
    <property type="project" value="UniProtKB-ARBA"/>
</dbReference>
<keyword evidence="5 8" id="KW-0732">Signal</keyword>
<comment type="subcellular location">
    <subcellularLocation>
        <location evidence="1">Secreted</location>
    </subcellularLocation>
</comment>
<keyword evidence="3" id="KW-0964">Secreted</keyword>
<dbReference type="Proteomes" id="UP000192801">
    <property type="component" value="Unassembled WGS sequence"/>
</dbReference>
<dbReference type="GO" id="GO:0005576">
    <property type="term" value="C:extracellular region"/>
    <property type="evidence" value="ECO:0007669"/>
    <property type="project" value="UniProtKB-SubCell"/>
</dbReference>
<dbReference type="AlphaFoldDB" id="A0A1X0DP53"/>
<evidence type="ECO:0000256" key="5">
    <source>
        <dbReference type="ARBA" id="ARBA00022729"/>
    </source>
</evidence>
<proteinExistence type="inferred from homology"/>
<gene>
    <name evidence="9" type="ORF">BST26_00740</name>
</gene>
<keyword evidence="4" id="KW-0808">Transferase</keyword>
<evidence type="ECO:0000256" key="6">
    <source>
        <dbReference type="ARBA" id="ARBA00023315"/>
    </source>
</evidence>
<organism evidence="9 10">
    <name type="scientific">Mycolicibacterium insubricum</name>
    <dbReference type="NCBI Taxonomy" id="444597"/>
    <lineage>
        <taxon>Bacteria</taxon>
        <taxon>Bacillati</taxon>
        <taxon>Actinomycetota</taxon>
        <taxon>Actinomycetes</taxon>
        <taxon>Mycobacteriales</taxon>
        <taxon>Mycobacteriaceae</taxon>
        <taxon>Mycolicibacterium</taxon>
    </lineage>
</organism>
<dbReference type="PANTHER" id="PTHR48098:SF1">
    <property type="entry name" value="DIACYLGLYCEROL ACYLTRANSFERASE_MYCOLYLTRANSFERASE AG85A"/>
    <property type="match status" value="1"/>
</dbReference>
<dbReference type="PANTHER" id="PTHR48098">
    <property type="entry name" value="ENTEROCHELIN ESTERASE-RELATED"/>
    <property type="match status" value="1"/>
</dbReference>
<evidence type="ECO:0000256" key="3">
    <source>
        <dbReference type="ARBA" id="ARBA00022525"/>
    </source>
</evidence>
<dbReference type="FunFam" id="3.40.50.1820:FF:000086">
    <property type="entry name" value="Diacylglycerol acyltransferase/mycolyltransferase Ag85C"/>
    <property type="match status" value="1"/>
</dbReference>
<feature type="signal peptide" evidence="8">
    <location>
        <begin position="1"/>
        <end position="28"/>
    </location>
</feature>
<dbReference type="EMBL" id="MVHS01000001">
    <property type="protein sequence ID" value="ORA74176.1"/>
    <property type="molecule type" value="Genomic_DNA"/>
</dbReference>
<comment type="similarity">
    <text evidence="2">Belongs to the mycobacterial A85 antigen family.</text>
</comment>
<keyword evidence="6" id="KW-0012">Acyltransferase</keyword>
<evidence type="ECO:0000256" key="8">
    <source>
        <dbReference type="SAM" id="SignalP"/>
    </source>
</evidence>
<feature type="compositionally biased region" description="Low complexity" evidence="7">
    <location>
        <begin position="329"/>
        <end position="344"/>
    </location>
</feature>
<dbReference type="GO" id="GO:0016747">
    <property type="term" value="F:acyltransferase activity, transferring groups other than amino-acyl groups"/>
    <property type="evidence" value="ECO:0007669"/>
    <property type="project" value="TreeGrafter"/>
</dbReference>
<protein>
    <recommendedName>
        <fullName evidence="11">Diacylglycerol acyltransferase/mycolyltransferase Ag85A</fullName>
    </recommendedName>
</protein>
<feature type="region of interest" description="Disordered" evidence="7">
    <location>
        <begin position="324"/>
        <end position="344"/>
    </location>
</feature>
<evidence type="ECO:0000313" key="10">
    <source>
        <dbReference type="Proteomes" id="UP000192801"/>
    </source>
</evidence>
<evidence type="ECO:0008006" key="11">
    <source>
        <dbReference type="Google" id="ProtNLM"/>
    </source>
</evidence>
<comment type="caution">
    <text evidence="9">The sequence shown here is derived from an EMBL/GenBank/DDBJ whole genome shotgun (WGS) entry which is preliminary data.</text>
</comment>
<evidence type="ECO:0000256" key="4">
    <source>
        <dbReference type="ARBA" id="ARBA00022679"/>
    </source>
</evidence>
<evidence type="ECO:0000313" key="9">
    <source>
        <dbReference type="EMBL" id="ORA74176.1"/>
    </source>
</evidence>